<keyword evidence="5" id="KW-0809">Transit peptide</keyword>
<evidence type="ECO:0000259" key="11">
    <source>
        <dbReference type="SMART" id="SM00829"/>
    </source>
</evidence>
<reference evidence="12 13" key="1">
    <citation type="submission" date="2018-03" db="EMBL/GenBank/DDBJ databases">
        <title>Draft Genome Sequences of the Obligatory Marine Myxobacteria Enhygromyxa salina SWB007.</title>
        <authorList>
            <person name="Poehlein A."/>
            <person name="Moghaddam J.A."/>
            <person name="Harms H."/>
            <person name="Alanjari M."/>
            <person name="Koenig G.M."/>
            <person name="Daniel R."/>
            <person name="Schaeberle T.F."/>
        </authorList>
    </citation>
    <scope>NUCLEOTIDE SEQUENCE [LARGE SCALE GENOMIC DNA]</scope>
    <source>
        <strain evidence="12 13">SWB007</strain>
    </source>
</reference>
<accession>A0A2S9YYH1</accession>
<dbReference type="InterPro" id="IPR020843">
    <property type="entry name" value="ER"/>
</dbReference>
<keyword evidence="2" id="KW-0444">Lipid biosynthesis</keyword>
<evidence type="ECO:0000313" key="13">
    <source>
        <dbReference type="Proteomes" id="UP000238823"/>
    </source>
</evidence>
<dbReference type="SMART" id="SM00829">
    <property type="entry name" value="PKS_ER"/>
    <property type="match status" value="1"/>
</dbReference>
<dbReference type="SUPFAM" id="SSF50129">
    <property type="entry name" value="GroES-like"/>
    <property type="match status" value="1"/>
</dbReference>
<sequence length="323" mass="34303">MRALRCTPSGHSGPLLELVELPEPQPRAGEVLVEVLASPISPIDRLSLRGLYPLDPASGIPGAQGVGLVVEHGPGVREPEVGSVVLLPVRVGAWRERLVTPAVTLVPLSAHRDPVASCTLRIEALTAAVLLADLEPGECFLHSPGAGSVGRYLTVLARDRGLRSIALVGTREPVAELWGLGADNVLVREPGVQARLAALGLGLPRVAFDGSGGETSGMLGSCLRVGGELTIYGAASRKPIQLPVDQLVFRDIKARGFWLHRWAETAGYARLRTELEVLVAMDLHEQIAARFTLDQWPAALDLAEQPGVRGRVVFIPATSQTTS</sequence>
<dbReference type="EC" id="1.3.1.104" evidence="9"/>
<dbReference type="Proteomes" id="UP000238823">
    <property type="component" value="Unassembled WGS sequence"/>
</dbReference>
<dbReference type="InterPro" id="IPR051034">
    <property type="entry name" value="Mito_Enoyl-ACP_Reductase"/>
</dbReference>
<proteinExistence type="inferred from homology"/>
<keyword evidence="7" id="KW-0443">Lipid metabolism</keyword>
<keyword evidence="4" id="KW-0521">NADP</keyword>
<dbReference type="Pfam" id="PF08240">
    <property type="entry name" value="ADH_N"/>
    <property type="match status" value="1"/>
</dbReference>
<dbReference type="Gene3D" id="3.90.180.10">
    <property type="entry name" value="Medium-chain alcohol dehydrogenases, catalytic domain"/>
    <property type="match status" value="1"/>
</dbReference>
<comment type="caution">
    <text evidence="12">The sequence shown here is derived from an EMBL/GenBank/DDBJ whole genome shotgun (WGS) entry which is preliminary data.</text>
</comment>
<dbReference type="PANTHER" id="PTHR43981:SF2">
    <property type="entry name" value="ENOYL-[ACYL-CARRIER-PROTEIN] REDUCTASE, MITOCHONDRIAL"/>
    <property type="match status" value="1"/>
</dbReference>
<evidence type="ECO:0000256" key="6">
    <source>
        <dbReference type="ARBA" id="ARBA00023002"/>
    </source>
</evidence>
<keyword evidence="8" id="KW-0275">Fatty acid biosynthesis</keyword>
<gene>
    <name evidence="12" type="primary">qorA_1</name>
    <name evidence="12" type="ORF">ENSA7_00730</name>
</gene>
<evidence type="ECO:0000256" key="10">
    <source>
        <dbReference type="ARBA" id="ARBA00048843"/>
    </source>
</evidence>
<evidence type="ECO:0000256" key="3">
    <source>
        <dbReference type="ARBA" id="ARBA00022832"/>
    </source>
</evidence>
<keyword evidence="6 12" id="KW-0560">Oxidoreductase</keyword>
<dbReference type="EMBL" id="PVNL01000002">
    <property type="protein sequence ID" value="PRQ10124.1"/>
    <property type="molecule type" value="Genomic_DNA"/>
</dbReference>
<dbReference type="InterPro" id="IPR013149">
    <property type="entry name" value="ADH-like_C"/>
</dbReference>
<dbReference type="InterPro" id="IPR036291">
    <property type="entry name" value="NAD(P)-bd_dom_sf"/>
</dbReference>
<dbReference type="GO" id="GO:0006633">
    <property type="term" value="P:fatty acid biosynthetic process"/>
    <property type="evidence" value="ECO:0007669"/>
    <property type="project" value="UniProtKB-KW"/>
</dbReference>
<dbReference type="GO" id="GO:0141148">
    <property type="term" value="F:enoyl-[acyl-carrier-protein] reductase (NADPH) activity"/>
    <property type="evidence" value="ECO:0007669"/>
    <property type="project" value="UniProtKB-EC"/>
</dbReference>
<evidence type="ECO:0000256" key="9">
    <source>
        <dbReference type="ARBA" id="ARBA00038963"/>
    </source>
</evidence>
<dbReference type="SUPFAM" id="SSF51735">
    <property type="entry name" value="NAD(P)-binding Rossmann-fold domains"/>
    <property type="match status" value="1"/>
</dbReference>
<keyword evidence="3" id="KW-0276">Fatty acid metabolism</keyword>
<dbReference type="Gene3D" id="3.40.50.720">
    <property type="entry name" value="NAD(P)-binding Rossmann-like Domain"/>
    <property type="match status" value="1"/>
</dbReference>
<comment type="catalytic activity">
    <reaction evidence="10">
        <text>a 2,3-saturated acyl-[ACP] + NADP(+) = a (2E)-enoyl-[ACP] + NADPH + H(+)</text>
        <dbReference type="Rhea" id="RHEA:22564"/>
        <dbReference type="Rhea" id="RHEA-COMP:9925"/>
        <dbReference type="Rhea" id="RHEA-COMP:9926"/>
        <dbReference type="ChEBI" id="CHEBI:15378"/>
        <dbReference type="ChEBI" id="CHEBI:57783"/>
        <dbReference type="ChEBI" id="CHEBI:58349"/>
        <dbReference type="ChEBI" id="CHEBI:78784"/>
        <dbReference type="ChEBI" id="CHEBI:78785"/>
        <dbReference type="EC" id="1.3.1.104"/>
    </reaction>
</comment>
<dbReference type="RefSeq" id="WP_181232820.1">
    <property type="nucleotide sequence ID" value="NZ_PVNL01000002.1"/>
</dbReference>
<protein>
    <recommendedName>
        <fullName evidence="9">enoyl-[acyl-carrier-protein] reductase</fullName>
        <ecNumber evidence="9">1.3.1.104</ecNumber>
    </recommendedName>
</protein>
<dbReference type="InterPro" id="IPR013154">
    <property type="entry name" value="ADH-like_N"/>
</dbReference>
<evidence type="ECO:0000256" key="4">
    <source>
        <dbReference type="ARBA" id="ARBA00022857"/>
    </source>
</evidence>
<name>A0A2S9YYH1_9BACT</name>
<dbReference type="PANTHER" id="PTHR43981">
    <property type="entry name" value="ENOYL-[ACYL-CARRIER-PROTEIN] REDUCTASE, MITOCHONDRIAL"/>
    <property type="match status" value="1"/>
</dbReference>
<evidence type="ECO:0000256" key="5">
    <source>
        <dbReference type="ARBA" id="ARBA00022946"/>
    </source>
</evidence>
<dbReference type="InterPro" id="IPR011032">
    <property type="entry name" value="GroES-like_sf"/>
</dbReference>
<dbReference type="AlphaFoldDB" id="A0A2S9YYH1"/>
<evidence type="ECO:0000256" key="1">
    <source>
        <dbReference type="ARBA" id="ARBA00010371"/>
    </source>
</evidence>
<evidence type="ECO:0000256" key="8">
    <source>
        <dbReference type="ARBA" id="ARBA00023160"/>
    </source>
</evidence>
<dbReference type="Pfam" id="PF00107">
    <property type="entry name" value="ADH_zinc_N"/>
    <property type="match status" value="1"/>
</dbReference>
<evidence type="ECO:0000256" key="7">
    <source>
        <dbReference type="ARBA" id="ARBA00023098"/>
    </source>
</evidence>
<evidence type="ECO:0000256" key="2">
    <source>
        <dbReference type="ARBA" id="ARBA00022516"/>
    </source>
</evidence>
<organism evidence="12 13">
    <name type="scientific">Enhygromyxa salina</name>
    <dbReference type="NCBI Taxonomy" id="215803"/>
    <lineage>
        <taxon>Bacteria</taxon>
        <taxon>Pseudomonadati</taxon>
        <taxon>Myxococcota</taxon>
        <taxon>Polyangia</taxon>
        <taxon>Nannocystales</taxon>
        <taxon>Nannocystaceae</taxon>
        <taxon>Enhygromyxa</taxon>
    </lineage>
</organism>
<feature type="domain" description="Enoyl reductase (ER)" evidence="11">
    <location>
        <begin position="13"/>
        <end position="314"/>
    </location>
</feature>
<comment type="similarity">
    <text evidence="1">Belongs to the zinc-containing alcohol dehydrogenase family. Quinone oxidoreductase subfamily.</text>
</comment>
<evidence type="ECO:0000313" key="12">
    <source>
        <dbReference type="EMBL" id="PRQ10124.1"/>
    </source>
</evidence>